<feature type="repeat" description="ANK" evidence="3">
    <location>
        <begin position="280"/>
        <end position="312"/>
    </location>
</feature>
<evidence type="ECO:0000313" key="6">
    <source>
        <dbReference type="EMBL" id="ARF02784.1"/>
    </source>
</evidence>
<accession>A0A1V0S834</accession>
<keyword evidence="4" id="KW-0812">Transmembrane</keyword>
<protein>
    <submittedName>
        <fullName evidence="6">SWPV1-210</fullName>
    </submittedName>
</protein>
<evidence type="ECO:0000256" key="1">
    <source>
        <dbReference type="ARBA" id="ARBA00022737"/>
    </source>
</evidence>
<sequence>MYLYCLYYGVISFLFFIIMRTLSSIITIPPCIHSNYEDDYWTDDNYCYRINYIVIDEKKKKYLIFMYTESDDKILSIIQEFEKRNKKCYYLLHYAVIARRLNIVNALLRKGYDASLNLQGYSCLHIVTLPRREFDMEAEIFSKDIYRKVVDYLDSKNNMKLSEAIFIPILKNFLKGNFDLSDEQLKQLDNKAKKEEVSIIKSLLKNEHNLSYLKYNSDIILNAIERQNIDMVKLLLDNDASLISRYIDDYSVLQHSIKFNNVDIFKLVLGKHRDFKRCKYNYISLHYAVMYGSIDILRFLLSLGVNVNTKDIDNYTPLYYSVIYDKYEVTEILLKHGANPNIVKNNSSETVIFKAISSPDTVKLLLDYGAYINDYSNNRMYLLNTIKLILENGTHPLYPYTYRRVEYTKVYASARFIIANIVLSNYKYPNKFNDDIKLIRENTILKEIMVSCEKELEKIQSTPICSRYSLAIFLTCNKNQGCSLLRNPEINYLIENNISDFSIYGSYIKKAINRLMLVENTIKILNDSQSCSYWHVLPIEIKYFIISLIDDDGLYSSNE</sequence>
<dbReference type="SMART" id="SM00248">
    <property type="entry name" value="ANK"/>
    <property type="match status" value="6"/>
</dbReference>
<dbReference type="InterPro" id="IPR036770">
    <property type="entry name" value="Ankyrin_rpt-contain_sf"/>
</dbReference>
<dbReference type="PROSITE" id="PS50297">
    <property type="entry name" value="ANK_REP_REGION"/>
    <property type="match status" value="2"/>
</dbReference>
<name>A0A1V0S834_CNPV</name>
<proteinExistence type="predicted"/>
<keyword evidence="4" id="KW-1133">Transmembrane helix</keyword>
<keyword evidence="2 3" id="KW-0040">ANK repeat</keyword>
<dbReference type="SUPFAM" id="SSF48403">
    <property type="entry name" value="Ankyrin repeat"/>
    <property type="match status" value="1"/>
</dbReference>
<evidence type="ECO:0000256" key="2">
    <source>
        <dbReference type="ARBA" id="ARBA00023043"/>
    </source>
</evidence>
<evidence type="ECO:0000259" key="5">
    <source>
        <dbReference type="Pfam" id="PF09372"/>
    </source>
</evidence>
<reference evidence="6 7" key="1">
    <citation type="journal article" date="2017" name="BMC Genomics">
        <title>Genomic characterization of two novel pathogenic avipoxviruses isolated from pacific shearwaters (Ardenna spp.).</title>
        <authorList>
            <person name="Sarker S."/>
            <person name="Das S."/>
            <person name="Lavers J.L."/>
            <person name="Hutton I."/>
            <person name="Helbig K."/>
            <person name="Imbery J."/>
            <person name="Upton C."/>
            <person name="Raidal S.R."/>
        </authorList>
    </citation>
    <scope>NUCLEOTIDE SEQUENCE [LARGE SCALE GENOMIC DNA]</scope>
    <source>
        <strain evidence="6 7">SWPV-1</strain>
    </source>
</reference>
<dbReference type="EMBL" id="KX857216">
    <property type="protein sequence ID" value="ARF02784.1"/>
    <property type="molecule type" value="Genomic_DNA"/>
</dbReference>
<feature type="domain" description="PRANC" evidence="5">
    <location>
        <begin position="466"/>
        <end position="555"/>
    </location>
</feature>
<dbReference type="InterPro" id="IPR002110">
    <property type="entry name" value="Ankyrin_rpt"/>
</dbReference>
<evidence type="ECO:0000256" key="4">
    <source>
        <dbReference type="SAM" id="Phobius"/>
    </source>
</evidence>
<dbReference type="Gene3D" id="1.25.40.20">
    <property type="entry name" value="Ankyrin repeat-containing domain"/>
    <property type="match status" value="2"/>
</dbReference>
<feature type="repeat" description="ANK" evidence="3">
    <location>
        <begin position="313"/>
        <end position="345"/>
    </location>
</feature>
<gene>
    <name evidence="6" type="primary">SWPV1-210</name>
</gene>
<dbReference type="PANTHER" id="PTHR24198:SF165">
    <property type="entry name" value="ANKYRIN REPEAT-CONTAINING PROTEIN-RELATED"/>
    <property type="match status" value="1"/>
</dbReference>
<dbReference type="PANTHER" id="PTHR24198">
    <property type="entry name" value="ANKYRIN REPEAT AND PROTEIN KINASE DOMAIN-CONTAINING PROTEIN"/>
    <property type="match status" value="1"/>
</dbReference>
<organism evidence="6 7">
    <name type="scientific">Shearwaterpox virus</name>
    <dbReference type="NCBI Taxonomy" id="1974596"/>
    <lineage>
        <taxon>Viruses</taxon>
        <taxon>Varidnaviria</taxon>
        <taxon>Bamfordvirae</taxon>
        <taxon>Nucleocytoviricota</taxon>
        <taxon>Pokkesviricetes</taxon>
        <taxon>Chitovirales</taxon>
        <taxon>Poxviridae</taxon>
        <taxon>Chordopoxvirinae</taxon>
        <taxon>Avipoxvirus</taxon>
        <taxon>Avipoxvirus canarypox</taxon>
        <taxon>Canarypox virus</taxon>
    </lineage>
</organism>
<dbReference type="InterPro" id="IPR018272">
    <property type="entry name" value="PRANC_domain"/>
</dbReference>
<feature type="transmembrane region" description="Helical" evidence="4">
    <location>
        <begin position="6"/>
        <end position="28"/>
    </location>
</feature>
<evidence type="ECO:0000313" key="7">
    <source>
        <dbReference type="Proteomes" id="UP000315116"/>
    </source>
</evidence>
<dbReference type="Pfam" id="PF09372">
    <property type="entry name" value="PRANC"/>
    <property type="match status" value="1"/>
</dbReference>
<evidence type="ECO:0000256" key="3">
    <source>
        <dbReference type="PROSITE-ProRule" id="PRU00023"/>
    </source>
</evidence>
<dbReference type="Pfam" id="PF12796">
    <property type="entry name" value="Ank_2"/>
    <property type="match status" value="1"/>
</dbReference>
<dbReference type="PROSITE" id="PS50088">
    <property type="entry name" value="ANK_REPEAT"/>
    <property type="match status" value="2"/>
</dbReference>
<keyword evidence="4" id="KW-0472">Membrane</keyword>
<keyword evidence="1" id="KW-0677">Repeat</keyword>
<dbReference type="Proteomes" id="UP000315116">
    <property type="component" value="Segment"/>
</dbReference>